<evidence type="ECO:0000313" key="1">
    <source>
        <dbReference type="EMBL" id="MDE5419178.1"/>
    </source>
</evidence>
<name>A0ABT5VUU4_9BACT</name>
<keyword evidence="2" id="KW-1185">Reference proteome</keyword>
<dbReference type="Gene3D" id="2.60.40.10">
    <property type="entry name" value="Immunoglobulins"/>
    <property type="match status" value="1"/>
</dbReference>
<feature type="non-terminal residue" evidence="1">
    <location>
        <position position="1326"/>
    </location>
</feature>
<dbReference type="PROSITE" id="PS51257">
    <property type="entry name" value="PROKAR_LIPOPROTEIN"/>
    <property type="match status" value="1"/>
</dbReference>
<reference evidence="1 2" key="1">
    <citation type="submission" date="2022-01" db="EMBL/GenBank/DDBJ databases">
        <title>Labilibaculum sp. nov, a marine bacterium isolated from Antarctica.</title>
        <authorList>
            <person name="Dai W."/>
        </authorList>
    </citation>
    <scope>NUCLEOTIDE SEQUENCE [LARGE SCALE GENOMIC DNA]</scope>
    <source>
        <strain evidence="1 2">DW002</strain>
    </source>
</reference>
<evidence type="ECO:0008006" key="3">
    <source>
        <dbReference type="Google" id="ProtNLM"/>
    </source>
</evidence>
<protein>
    <recommendedName>
        <fullName evidence="3">Ig-like domain-containing protein</fullName>
    </recommendedName>
</protein>
<gene>
    <name evidence="1" type="ORF">L3049_14350</name>
</gene>
<dbReference type="RefSeq" id="WP_275110507.1">
    <property type="nucleotide sequence ID" value="NZ_JAKJSC010000002.1"/>
</dbReference>
<dbReference type="EMBL" id="JAKJSC010000002">
    <property type="protein sequence ID" value="MDE5419178.1"/>
    <property type="molecule type" value="Genomic_DNA"/>
</dbReference>
<organism evidence="1 2">
    <name type="scientific">Paralabilibaculum antarcticum</name>
    <dbReference type="NCBI Taxonomy" id="2912572"/>
    <lineage>
        <taxon>Bacteria</taxon>
        <taxon>Pseudomonadati</taxon>
        <taxon>Bacteroidota</taxon>
        <taxon>Bacteroidia</taxon>
        <taxon>Marinilabiliales</taxon>
        <taxon>Marinifilaceae</taxon>
        <taxon>Paralabilibaculum</taxon>
    </lineage>
</organism>
<proteinExistence type="predicted"/>
<comment type="caution">
    <text evidence="1">The sequence shown here is derived from an EMBL/GenBank/DDBJ whole genome shotgun (WGS) entry which is preliminary data.</text>
</comment>
<accession>A0ABT5VUU4</accession>
<dbReference type="Proteomes" id="UP001528920">
    <property type="component" value="Unassembled WGS sequence"/>
</dbReference>
<sequence>MRILLRLILNLILISLACYSTIAQIVRPVNDTTICVGESVILEAQAGSYMYNWSTGQLSSTISVTPPTTTTYTLRVFIPDTGIELITNGEFELGNTGFYSEYVYCPDPVLSTANHSHNQSLWMEGRYAVDSNPQAYHANFSACSGNTGNPSDKMLIVNGAPDENVVVWSQTITVTPNQYYAFSTWASNVHPTNPARLEFMIDGVLMGDYIEPSAGLTCNWEEFYSLWYSGTKTSIEISIVNKNLIRSGNDYALDGISFNPLLEVPDSRTVTVVEPAVVDAGSDITMCGNDTANLSATVSNTTGFSWSTSGDGTFTDNTSVTSSYTPGNNDVANGSVVLTATANSNSPCGFITDFITLNLHPIPNIGLGDNLASCGGGNVILDAANPGSTYVWNTGETTQTIEVSTAGTYSVEVTNAFNCVENDTVDVGFYANLTIDLGPDRTVCSGEPVALNAGISGATYLWSTGETTEEIIVYAGGNYSVTVTNSYGCNATDDVNVTLVPPPTVDLGPDQILNSGDVITLDAGSHFMYIWDDGSRGRYLNVDKPGLYAVRVYDMNGCSAMDMINITSATGNVPDVTLNDTIICRGESVELYAGNDFLFNWDVDGLSSRVVVSPDSTTTYNLRLFYVDETLELVNNGDFTLGNIGFQSDYYYCSNPWWWSCRSRSSKYTVSSNTEAFGSNKADCNGVTGNSPDNMMVVEGGNVNNTVWEQTIDVDPDSYYVFAMNITNLRNDSFDDFDLIIDGVVVQSFTTNSACNWDKYQKLIYNDTPTQITVQINNTSTVGVDNAFALDGISMFKLSEIPLDVIVEVIQHVTADAGADLAICESGTASLNGVVTNQSSFVWRSLGDGTFDNNSILNATYNPGSGDISNGYVDIELSAQPIVPCVIPALDTMRIDINSNLNVDLGADQEICQGNSITLDAGYPGSTYLWSTGETTQSITVSASGNYAVTVTDVNACLGSDDMNLIVHPNPVVDLGADQEECNGNNIMFDAGHPGSTYLWSTGDTIQGILVTTSGNYSVVMIDVNGCSATDDVNATIHANPVVNLGADQETCAGGTITFDAGNAGSTYLWSTGETTQTITVSASGNYSVTITDANGCSATDDVNATIHANPTVDLGVDQETCSGNSITFDAGNAGSTYLWSTGETTQTITVSASGNYSVTITDANGCSAADNANATIHGNPTVNLGADQETCAGGTITFDAGNIGSNYLWSTGETTQTITVSTSGIYSVTITDANGCSATDNANATIHGNPTVNLGADQETCAGGTITFDAGNIGSTYLWSTGETTQTITVSASGNYSVTVTDANGCSANDDVNATIHANPTVDLG</sequence>
<dbReference type="InterPro" id="IPR013783">
    <property type="entry name" value="Ig-like_fold"/>
</dbReference>
<evidence type="ECO:0000313" key="2">
    <source>
        <dbReference type="Proteomes" id="UP001528920"/>
    </source>
</evidence>
<dbReference type="Gene3D" id="2.60.40.740">
    <property type="match status" value="2"/>
</dbReference>